<dbReference type="InterPro" id="IPR035965">
    <property type="entry name" value="PAS-like_dom_sf"/>
</dbReference>
<dbReference type="PROSITE" id="PS50109">
    <property type="entry name" value="HIS_KIN"/>
    <property type="match status" value="1"/>
</dbReference>
<keyword evidence="4" id="KW-0808">Transferase</keyword>
<keyword evidence="5 8" id="KW-0418">Kinase</keyword>
<dbReference type="CDD" id="cd00082">
    <property type="entry name" value="HisKA"/>
    <property type="match status" value="1"/>
</dbReference>
<dbReference type="NCBIfam" id="TIGR00229">
    <property type="entry name" value="sensory_box"/>
    <property type="match status" value="1"/>
</dbReference>
<evidence type="ECO:0000256" key="5">
    <source>
        <dbReference type="ARBA" id="ARBA00022777"/>
    </source>
</evidence>
<evidence type="ECO:0000256" key="1">
    <source>
        <dbReference type="ARBA" id="ARBA00000085"/>
    </source>
</evidence>
<dbReference type="Pfam" id="PF02518">
    <property type="entry name" value="HATPase_c"/>
    <property type="match status" value="1"/>
</dbReference>
<dbReference type="InterPro" id="IPR052162">
    <property type="entry name" value="Sensor_kinase/Photoreceptor"/>
</dbReference>
<evidence type="ECO:0000259" key="7">
    <source>
        <dbReference type="PROSITE" id="PS50112"/>
    </source>
</evidence>
<dbReference type="GO" id="GO:0016301">
    <property type="term" value="F:kinase activity"/>
    <property type="evidence" value="ECO:0007669"/>
    <property type="project" value="UniProtKB-KW"/>
</dbReference>
<dbReference type="PANTHER" id="PTHR43304">
    <property type="entry name" value="PHYTOCHROME-LIKE PROTEIN CPH1"/>
    <property type="match status" value="1"/>
</dbReference>
<dbReference type="InterPro" id="IPR036097">
    <property type="entry name" value="HisK_dim/P_sf"/>
</dbReference>
<keyword evidence="9" id="KW-1185">Reference proteome</keyword>
<evidence type="ECO:0000313" key="9">
    <source>
        <dbReference type="Proteomes" id="UP000762110"/>
    </source>
</evidence>
<dbReference type="InterPro" id="IPR000014">
    <property type="entry name" value="PAS"/>
</dbReference>
<proteinExistence type="predicted"/>
<dbReference type="PRINTS" id="PR00344">
    <property type="entry name" value="BCTRLSENSOR"/>
</dbReference>
<dbReference type="Gene3D" id="1.10.287.130">
    <property type="match status" value="1"/>
</dbReference>
<dbReference type="Pfam" id="PF00512">
    <property type="entry name" value="HisKA"/>
    <property type="match status" value="1"/>
</dbReference>
<sequence>MDHQINNSDFLTIAKDKYDEYLLLSNFYMISGDLLCIADFNGYFKRINPAVVKLLGYTEEELMARPINDFVYIDDKIKTNSSRETVYDGVLLNNFENRYVTKSGEIVWLAWTSMPFVEKKLVFGIAKDVTLRKREEEERNLLIANLSKINKDLQTFTQMTSHDMRSPVNNIVAISKLLDNAKIEDPKTVELINILNATSDQLHHTINNFVDVMIKNDKLSLQIEELNLAEVLHTVTTSIASLLLTANAKLETDFSAFNTIAFNRLYLESIFLNLITNAIKYANPAKPPVIKITAVCTNGLYQLIISDNGLGFDVAKVKDKIFGMYQVFHEHEDSKGLGLHLVHGHITSLGGKIEVDSRVNEGTTFTISFKALQS</sequence>
<dbReference type="EMBL" id="JABMKV010000001">
    <property type="protein sequence ID" value="NQX30228.1"/>
    <property type="molecule type" value="Genomic_DNA"/>
</dbReference>
<dbReference type="PROSITE" id="PS50112">
    <property type="entry name" value="PAS"/>
    <property type="match status" value="1"/>
</dbReference>
<evidence type="ECO:0000259" key="6">
    <source>
        <dbReference type="PROSITE" id="PS50109"/>
    </source>
</evidence>
<evidence type="ECO:0000313" key="8">
    <source>
        <dbReference type="EMBL" id="NQX30228.1"/>
    </source>
</evidence>
<evidence type="ECO:0000256" key="4">
    <source>
        <dbReference type="ARBA" id="ARBA00022679"/>
    </source>
</evidence>
<dbReference type="InterPro" id="IPR005467">
    <property type="entry name" value="His_kinase_dom"/>
</dbReference>
<reference evidence="8 9" key="1">
    <citation type="submission" date="2020-05" db="EMBL/GenBank/DDBJ databases">
        <title>Description of Pedobacter foliorum sp. nov.</title>
        <authorList>
            <person name="Qi S."/>
            <person name="Carlier A."/>
            <person name="Cnockaert M."/>
            <person name="Vandamme P."/>
        </authorList>
    </citation>
    <scope>NUCLEOTIDE SEQUENCE [LARGE SCALE GENOMIC DNA]</scope>
    <source>
        <strain evidence="8 9">LMG 31300</strain>
    </source>
</reference>
<dbReference type="SUPFAM" id="SSF55874">
    <property type="entry name" value="ATPase domain of HSP90 chaperone/DNA topoisomerase II/histidine kinase"/>
    <property type="match status" value="1"/>
</dbReference>
<comment type="caution">
    <text evidence="8">The sequence shown here is derived from an EMBL/GenBank/DDBJ whole genome shotgun (WGS) entry which is preliminary data.</text>
</comment>
<gene>
    <name evidence="8" type="ORF">HQN85_00710</name>
</gene>
<dbReference type="CDD" id="cd00075">
    <property type="entry name" value="HATPase"/>
    <property type="match status" value="1"/>
</dbReference>
<dbReference type="RefSeq" id="WP_173268428.1">
    <property type="nucleotide sequence ID" value="NZ_JABMKV010000001.1"/>
</dbReference>
<protein>
    <recommendedName>
        <fullName evidence="2">histidine kinase</fullName>
        <ecNumber evidence="2">2.7.13.3</ecNumber>
    </recommendedName>
</protein>
<dbReference type="Gene3D" id="3.30.565.10">
    <property type="entry name" value="Histidine kinase-like ATPase, C-terminal domain"/>
    <property type="match status" value="1"/>
</dbReference>
<evidence type="ECO:0000256" key="3">
    <source>
        <dbReference type="ARBA" id="ARBA00022553"/>
    </source>
</evidence>
<name>A0ABX2D844_9SPHI</name>
<dbReference type="SMART" id="SM00387">
    <property type="entry name" value="HATPase_c"/>
    <property type="match status" value="1"/>
</dbReference>
<feature type="domain" description="Histidine kinase" evidence="6">
    <location>
        <begin position="159"/>
        <end position="373"/>
    </location>
</feature>
<dbReference type="SMART" id="SM00388">
    <property type="entry name" value="HisKA"/>
    <property type="match status" value="1"/>
</dbReference>
<dbReference type="Proteomes" id="UP000762110">
    <property type="component" value="Unassembled WGS sequence"/>
</dbReference>
<comment type="catalytic activity">
    <reaction evidence="1">
        <text>ATP + protein L-histidine = ADP + protein N-phospho-L-histidine.</text>
        <dbReference type="EC" id="2.7.13.3"/>
    </reaction>
</comment>
<dbReference type="Gene3D" id="3.30.450.20">
    <property type="entry name" value="PAS domain"/>
    <property type="match status" value="1"/>
</dbReference>
<dbReference type="CDD" id="cd00130">
    <property type="entry name" value="PAS"/>
    <property type="match status" value="1"/>
</dbReference>
<keyword evidence="3" id="KW-0597">Phosphoprotein</keyword>
<evidence type="ECO:0000256" key="2">
    <source>
        <dbReference type="ARBA" id="ARBA00012438"/>
    </source>
</evidence>
<dbReference type="SUPFAM" id="SSF47384">
    <property type="entry name" value="Homodimeric domain of signal transducing histidine kinase"/>
    <property type="match status" value="1"/>
</dbReference>
<dbReference type="InterPro" id="IPR003661">
    <property type="entry name" value="HisK_dim/P_dom"/>
</dbReference>
<dbReference type="EC" id="2.7.13.3" evidence="2"/>
<accession>A0ABX2D844</accession>
<dbReference type="PANTHER" id="PTHR43304:SF1">
    <property type="entry name" value="PAC DOMAIN-CONTAINING PROTEIN"/>
    <property type="match status" value="1"/>
</dbReference>
<dbReference type="Pfam" id="PF08447">
    <property type="entry name" value="PAS_3"/>
    <property type="match status" value="1"/>
</dbReference>
<dbReference type="InterPro" id="IPR003594">
    <property type="entry name" value="HATPase_dom"/>
</dbReference>
<dbReference type="SUPFAM" id="SSF55785">
    <property type="entry name" value="PYP-like sensor domain (PAS domain)"/>
    <property type="match status" value="1"/>
</dbReference>
<feature type="domain" description="PAS" evidence="7">
    <location>
        <begin position="37"/>
        <end position="76"/>
    </location>
</feature>
<dbReference type="SMART" id="SM00091">
    <property type="entry name" value="PAS"/>
    <property type="match status" value="1"/>
</dbReference>
<dbReference type="InterPro" id="IPR036890">
    <property type="entry name" value="HATPase_C_sf"/>
</dbReference>
<dbReference type="InterPro" id="IPR013655">
    <property type="entry name" value="PAS_fold_3"/>
</dbReference>
<dbReference type="InterPro" id="IPR004358">
    <property type="entry name" value="Sig_transdc_His_kin-like_C"/>
</dbReference>
<organism evidence="8 9">
    <name type="scientific">Pedobacter boryungensis</name>
    <dbReference type="NCBI Taxonomy" id="869962"/>
    <lineage>
        <taxon>Bacteria</taxon>
        <taxon>Pseudomonadati</taxon>
        <taxon>Bacteroidota</taxon>
        <taxon>Sphingobacteriia</taxon>
        <taxon>Sphingobacteriales</taxon>
        <taxon>Sphingobacteriaceae</taxon>
        <taxon>Pedobacter</taxon>
    </lineage>
</organism>